<dbReference type="SMART" id="SM00387">
    <property type="entry name" value="HATPase_c"/>
    <property type="match status" value="1"/>
</dbReference>
<dbReference type="SMART" id="SM01231">
    <property type="entry name" value="H-kinase_dim"/>
    <property type="match status" value="1"/>
</dbReference>
<dbReference type="Gene3D" id="1.20.120.160">
    <property type="entry name" value="HPT domain"/>
    <property type="match status" value="1"/>
</dbReference>
<dbReference type="CDD" id="cd00088">
    <property type="entry name" value="HPT"/>
    <property type="match status" value="1"/>
</dbReference>
<feature type="domain" description="Histidine kinase" evidence="13">
    <location>
        <begin position="381"/>
        <end position="588"/>
    </location>
</feature>
<dbReference type="Gene3D" id="1.10.287.560">
    <property type="entry name" value="Histidine kinase CheA-like, homodimeric domain"/>
    <property type="match status" value="1"/>
</dbReference>
<feature type="domain" description="HPt" evidence="15">
    <location>
        <begin position="1"/>
        <end position="103"/>
    </location>
</feature>
<organism evidence="16 17">
    <name type="scientific">Steroidobacter denitrificans</name>
    <dbReference type="NCBI Taxonomy" id="465721"/>
    <lineage>
        <taxon>Bacteria</taxon>
        <taxon>Pseudomonadati</taxon>
        <taxon>Pseudomonadota</taxon>
        <taxon>Gammaproteobacteria</taxon>
        <taxon>Steroidobacterales</taxon>
        <taxon>Steroidobacteraceae</taxon>
        <taxon>Steroidobacter</taxon>
    </lineage>
</organism>
<comment type="catalytic activity">
    <reaction evidence="1">
        <text>ATP + protein L-histidine = ADP + protein N-phospho-L-histidine.</text>
        <dbReference type="EC" id="2.7.13.3"/>
    </reaction>
</comment>
<dbReference type="GO" id="GO:0006935">
    <property type="term" value="P:chemotaxis"/>
    <property type="evidence" value="ECO:0007669"/>
    <property type="project" value="UniProtKB-KW"/>
</dbReference>
<protein>
    <recommendedName>
        <fullName evidence="3">Chemotaxis protein CheA</fullName>
        <ecNumber evidence="2">2.7.13.3</ecNumber>
    </recommendedName>
</protein>
<evidence type="ECO:0000256" key="7">
    <source>
        <dbReference type="ARBA" id="ARBA00022741"/>
    </source>
</evidence>
<dbReference type="SMART" id="SM00073">
    <property type="entry name" value="HPT"/>
    <property type="match status" value="1"/>
</dbReference>
<evidence type="ECO:0000256" key="4">
    <source>
        <dbReference type="ARBA" id="ARBA00022500"/>
    </source>
</evidence>
<proteinExistence type="predicted"/>
<dbReference type="InterPro" id="IPR036097">
    <property type="entry name" value="HisK_dim/P_sf"/>
</dbReference>
<dbReference type="PROSITE" id="PS50851">
    <property type="entry name" value="CHEW"/>
    <property type="match status" value="1"/>
</dbReference>
<feature type="modified residue" description="Phosphohistidine" evidence="12">
    <location>
        <position position="46"/>
    </location>
</feature>
<evidence type="ECO:0000259" key="13">
    <source>
        <dbReference type="PROSITE" id="PS50109"/>
    </source>
</evidence>
<evidence type="ECO:0000256" key="3">
    <source>
        <dbReference type="ARBA" id="ARBA00021495"/>
    </source>
</evidence>
<dbReference type="Pfam" id="PF02518">
    <property type="entry name" value="HATPase_c"/>
    <property type="match status" value="1"/>
</dbReference>
<evidence type="ECO:0000256" key="6">
    <source>
        <dbReference type="ARBA" id="ARBA00022679"/>
    </source>
</evidence>
<dbReference type="CDD" id="cd16916">
    <property type="entry name" value="HATPase_CheA-like"/>
    <property type="match status" value="1"/>
</dbReference>
<dbReference type="EC" id="2.7.13.3" evidence="2"/>
<evidence type="ECO:0000259" key="14">
    <source>
        <dbReference type="PROSITE" id="PS50851"/>
    </source>
</evidence>
<evidence type="ECO:0000256" key="2">
    <source>
        <dbReference type="ARBA" id="ARBA00012438"/>
    </source>
</evidence>
<dbReference type="OrthoDB" id="9803176at2"/>
<dbReference type="AlphaFoldDB" id="A0A127F7H7"/>
<keyword evidence="9" id="KW-0067">ATP-binding</keyword>
<evidence type="ECO:0000256" key="10">
    <source>
        <dbReference type="ARBA" id="ARBA00023012"/>
    </source>
</evidence>
<feature type="domain" description="CheW-like" evidence="14">
    <location>
        <begin position="590"/>
        <end position="722"/>
    </location>
</feature>
<evidence type="ECO:0000313" key="17">
    <source>
        <dbReference type="Proteomes" id="UP000070250"/>
    </source>
</evidence>
<evidence type="ECO:0000256" key="5">
    <source>
        <dbReference type="ARBA" id="ARBA00022553"/>
    </source>
</evidence>
<keyword evidence="7" id="KW-0547">Nucleotide-binding</keyword>
<dbReference type="SUPFAM" id="SSF47384">
    <property type="entry name" value="Homodimeric domain of signal transducing histidine kinase"/>
    <property type="match status" value="1"/>
</dbReference>
<dbReference type="PANTHER" id="PTHR43395">
    <property type="entry name" value="SENSOR HISTIDINE KINASE CHEA"/>
    <property type="match status" value="1"/>
</dbReference>
<dbReference type="Pfam" id="PF02895">
    <property type="entry name" value="H-kinase_dim"/>
    <property type="match status" value="1"/>
</dbReference>
<dbReference type="STRING" id="465721.ACG33_04480"/>
<evidence type="ECO:0000313" key="16">
    <source>
        <dbReference type="EMBL" id="AMN46374.1"/>
    </source>
</evidence>
<keyword evidence="10" id="KW-0902">Two-component regulatory system</keyword>
<evidence type="ECO:0000256" key="9">
    <source>
        <dbReference type="ARBA" id="ARBA00022840"/>
    </source>
</evidence>
<comment type="function">
    <text evidence="11">Involved in the transmission of sensory signals from the chemoreceptors to the flagellar motors. CheA is autophosphorylated; it can transfer its phosphate group to either CheB or CheY.</text>
</comment>
<dbReference type="InterPro" id="IPR037006">
    <property type="entry name" value="CheA-like_homodim_sf"/>
</dbReference>
<dbReference type="InterPro" id="IPR003594">
    <property type="entry name" value="HATPase_dom"/>
</dbReference>
<dbReference type="SUPFAM" id="SSF50341">
    <property type="entry name" value="CheW-like"/>
    <property type="match status" value="1"/>
</dbReference>
<dbReference type="PATRIC" id="fig|465721.4.peg.958"/>
<dbReference type="CDD" id="cd00731">
    <property type="entry name" value="CheA_reg"/>
    <property type="match status" value="1"/>
</dbReference>
<dbReference type="Proteomes" id="UP000070250">
    <property type="component" value="Chromosome"/>
</dbReference>
<dbReference type="InterPro" id="IPR008207">
    <property type="entry name" value="Sig_transdc_His_kin_Hpt_dom"/>
</dbReference>
<dbReference type="Pfam" id="PF01584">
    <property type="entry name" value="CheW"/>
    <property type="match status" value="1"/>
</dbReference>
<evidence type="ECO:0000259" key="15">
    <source>
        <dbReference type="PROSITE" id="PS50894"/>
    </source>
</evidence>
<dbReference type="Gene3D" id="3.30.565.10">
    <property type="entry name" value="Histidine kinase-like ATPase, C-terminal domain"/>
    <property type="match status" value="1"/>
</dbReference>
<dbReference type="SMART" id="SM00260">
    <property type="entry name" value="CheW"/>
    <property type="match status" value="1"/>
</dbReference>
<dbReference type="PROSITE" id="PS50109">
    <property type="entry name" value="HIS_KIN"/>
    <property type="match status" value="1"/>
</dbReference>
<dbReference type="RefSeq" id="WP_083536447.1">
    <property type="nucleotide sequence ID" value="NZ_CP011971.1"/>
</dbReference>
<dbReference type="InterPro" id="IPR005467">
    <property type="entry name" value="His_kinase_dom"/>
</dbReference>
<dbReference type="Gene3D" id="2.30.30.40">
    <property type="entry name" value="SH3 Domains"/>
    <property type="match status" value="1"/>
</dbReference>
<reference evidence="16 17" key="1">
    <citation type="submission" date="2015-06" db="EMBL/GenBank/DDBJ databases">
        <title>A Comprehensive Approach to Explore the Metabolic and Phylogenetic Diversity of Bacterial Steroid Degradation in the Environment: Testosterone as an Example.</title>
        <authorList>
            <person name="Yang F.-C."/>
            <person name="Chen Y.-L."/>
            <person name="Yu C.-P."/>
            <person name="Tang S.-L."/>
            <person name="Wang P.-H."/>
            <person name="Ismail W."/>
            <person name="Wang C.-H."/>
            <person name="Yang C.-Y."/>
            <person name="Chiang Y.-R."/>
        </authorList>
    </citation>
    <scope>NUCLEOTIDE SEQUENCE [LARGE SCALE GENOMIC DNA]</scope>
    <source>
        <strain evidence="16 17">DSM 18526</strain>
    </source>
</reference>
<evidence type="ECO:0000256" key="8">
    <source>
        <dbReference type="ARBA" id="ARBA00022777"/>
    </source>
</evidence>
<evidence type="ECO:0000256" key="1">
    <source>
        <dbReference type="ARBA" id="ARBA00000085"/>
    </source>
</evidence>
<keyword evidence="5 12" id="KW-0597">Phosphoprotein</keyword>
<accession>A0A127F7H7</accession>
<dbReference type="GO" id="GO:0005737">
    <property type="term" value="C:cytoplasm"/>
    <property type="evidence" value="ECO:0007669"/>
    <property type="project" value="InterPro"/>
</dbReference>
<dbReference type="EMBL" id="CP011971">
    <property type="protein sequence ID" value="AMN46374.1"/>
    <property type="molecule type" value="Genomic_DNA"/>
</dbReference>
<dbReference type="PANTHER" id="PTHR43395:SF10">
    <property type="entry name" value="CHEMOTAXIS PROTEIN CHEA"/>
    <property type="match status" value="1"/>
</dbReference>
<keyword evidence="8" id="KW-0418">Kinase</keyword>
<dbReference type="GO" id="GO:0005524">
    <property type="term" value="F:ATP binding"/>
    <property type="evidence" value="ECO:0007669"/>
    <property type="project" value="UniProtKB-KW"/>
</dbReference>
<dbReference type="KEGG" id="sdf:ACG33_04480"/>
<evidence type="ECO:0000256" key="11">
    <source>
        <dbReference type="ARBA" id="ARBA00035100"/>
    </source>
</evidence>
<evidence type="ECO:0000256" key="12">
    <source>
        <dbReference type="PROSITE-ProRule" id="PRU00110"/>
    </source>
</evidence>
<dbReference type="SUPFAM" id="SSF47226">
    <property type="entry name" value="Histidine-containing phosphotransfer domain, HPT domain"/>
    <property type="match status" value="1"/>
</dbReference>
<dbReference type="PRINTS" id="PR00344">
    <property type="entry name" value="BCTRLSENSOR"/>
</dbReference>
<dbReference type="InterPro" id="IPR036641">
    <property type="entry name" value="HPT_dom_sf"/>
</dbReference>
<keyword evidence="6" id="KW-0808">Transferase</keyword>
<sequence length="754" mass="81851">MKVDLALSTFVVESCELLREMEAALLACEHGGADDEAINAIFRAAHTIKGSSGLFGLDAIVAFTHIVEGVLDRVRSHEIKLDRELAAVLLECRDHMQSLVDAVTSADCGSNPQHELTGAGLLERLTAMTDGGTSQEPRKPATVPAMHALESEFHNGWRARTDSWHISVRFHADVLKNGMDPLSFIRYLTTLGSITGLQVVDEALPDPERFDPESCYLGFEISLKSDAEKQQIEAAFEFVQEDCALRILPPRSLIAEYVSLIRDMPQAHGRLGELLVNCGTLTRRELDRCLALQNELQVDPALTHPLGQLLAQSHLVQPPVIKAALQKQREAGAAGEGRGTDSRSLRVDGVKLDHLIDLVGELVIAGAATNLIARRVGFAELHESTQRLARLVEDIRDQALQLRMVPIGATFARFRRVVRDVARETGKQIRLEVSGADTELDKTLIESIADPLTHLVRNAIDHGIERPDIRRERGKRMEGLLHLNAYHDSGSVVVEVSDDGNGLNRERIERKALERGLISDAAGLSDAQVYALIFEPGFSTAEQVTNLSGRGVGMDVVKRNVTALRGTVEVDSREGAGTLVRIRMPLTLAIIDGFLVGVGRSSFVIPLDLVEECVELTQDERAAAVGHRYIDLRGSTLPFIRLRELLGIPGVEAKRESIVVVRCGEQRAGIVVDELLGELQAVIKPLSKIFSGLQGISGSTILGSGEIALILDVGGMIERSLALGDRHADRGSAAAASNILGSFSANKFSGVMSC</sequence>
<name>A0A127F7H7_STEDE</name>
<dbReference type="InterPro" id="IPR036890">
    <property type="entry name" value="HATPase_C_sf"/>
</dbReference>
<keyword evidence="4" id="KW-0145">Chemotaxis</keyword>
<keyword evidence="17" id="KW-1185">Reference proteome</keyword>
<dbReference type="InterPro" id="IPR004358">
    <property type="entry name" value="Sig_transdc_His_kin-like_C"/>
</dbReference>
<dbReference type="SUPFAM" id="SSF55874">
    <property type="entry name" value="ATPase domain of HSP90 chaperone/DNA topoisomerase II/histidine kinase"/>
    <property type="match status" value="1"/>
</dbReference>
<gene>
    <name evidence="16" type="ORF">ACG33_04480</name>
</gene>
<dbReference type="InterPro" id="IPR036061">
    <property type="entry name" value="CheW-like_dom_sf"/>
</dbReference>
<dbReference type="FunFam" id="3.30.565.10:FF:000016">
    <property type="entry name" value="Chemotaxis protein CheA, putative"/>
    <property type="match status" value="1"/>
</dbReference>
<dbReference type="InterPro" id="IPR004105">
    <property type="entry name" value="CheA-like_dim"/>
</dbReference>
<dbReference type="GO" id="GO:0000155">
    <property type="term" value="F:phosphorelay sensor kinase activity"/>
    <property type="evidence" value="ECO:0007669"/>
    <property type="project" value="InterPro"/>
</dbReference>
<dbReference type="PROSITE" id="PS50894">
    <property type="entry name" value="HPT"/>
    <property type="match status" value="1"/>
</dbReference>
<dbReference type="Pfam" id="PF01627">
    <property type="entry name" value="Hpt"/>
    <property type="match status" value="1"/>
</dbReference>
<dbReference type="InterPro" id="IPR051315">
    <property type="entry name" value="Bact_Chemotaxis_CheA"/>
</dbReference>
<dbReference type="InterPro" id="IPR002545">
    <property type="entry name" value="CheW-lke_dom"/>
</dbReference>